<name>A0ABR8EA26_9CYAN</name>
<dbReference type="InterPro" id="IPR018790">
    <property type="entry name" value="DUF2358"/>
</dbReference>
<dbReference type="Pfam" id="PF10184">
    <property type="entry name" value="DUF2358"/>
    <property type="match status" value="1"/>
</dbReference>
<dbReference type="InterPro" id="IPR032710">
    <property type="entry name" value="NTF2-like_dom_sf"/>
</dbReference>
<evidence type="ECO:0000313" key="2">
    <source>
        <dbReference type="Proteomes" id="UP000641954"/>
    </source>
</evidence>
<proteinExistence type="predicted"/>
<accession>A0ABR8EA26</accession>
<dbReference type="EMBL" id="JACJSK010000004">
    <property type="protein sequence ID" value="MBD2543043.1"/>
    <property type="molecule type" value="Genomic_DNA"/>
</dbReference>
<reference evidence="1 2" key="1">
    <citation type="journal article" date="2020" name="ISME J.">
        <title>Comparative genomics reveals insights into cyanobacterial evolution and habitat adaptation.</title>
        <authorList>
            <person name="Chen M.Y."/>
            <person name="Teng W.K."/>
            <person name="Zhao L."/>
            <person name="Hu C.X."/>
            <person name="Zhou Y.K."/>
            <person name="Han B.P."/>
            <person name="Song L.R."/>
            <person name="Shu W.S."/>
        </authorList>
    </citation>
    <scope>NUCLEOTIDE SEQUENCE [LARGE SCALE GENOMIC DNA]</scope>
    <source>
        <strain evidence="1 2">FACHB-1370</strain>
    </source>
</reference>
<gene>
    <name evidence="1" type="ORF">H6G72_04080</name>
</gene>
<sequence>MAIAALSINLPKIRKKSIRSKFSFLPVSENPQQVQTAVRAAIPKAIATLQQELPTLFERDLSYDIYAEDIFFKDPVNTFKGKFNYRIIFWTLRFHGRLFFTELYFDLHNVQQTKPESEPEIILANWTVRGILRLPWKPTLLFNGYSTYKLNHAGLIYEHIDTWDRSPIDILKQFWGGSDIS</sequence>
<comment type="caution">
    <text evidence="1">The sequence shown here is derived from an EMBL/GenBank/DDBJ whole genome shotgun (WGS) entry which is preliminary data.</text>
</comment>
<keyword evidence="2" id="KW-1185">Reference proteome</keyword>
<dbReference type="PANTHER" id="PTHR31094">
    <property type="entry name" value="RIKEN CDNA 2310061I04 GENE"/>
    <property type="match status" value="1"/>
</dbReference>
<evidence type="ECO:0000313" key="1">
    <source>
        <dbReference type="EMBL" id="MBD2543043.1"/>
    </source>
</evidence>
<protein>
    <submittedName>
        <fullName evidence="1">DUF2358 domain-containing protein</fullName>
    </submittedName>
</protein>
<dbReference type="PANTHER" id="PTHR31094:SF2">
    <property type="entry name" value="RIKEN CDNA 2310061I04 GENE"/>
    <property type="match status" value="1"/>
</dbReference>
<dbReference type="Proteomes" id="UP000641954">
    <property type="component" value="Unassembled WGS sequence"/>
</dbReference>
<organism evidence="1 2">
    <name type="scientific">Planktothricoides raciborskii FACHB-1370</name>
    <dbReference type="NCBI Taxonomy" id="2949576"/>
    <lineage>
        <taxon>Bacteria</taxon>
        <taxon>Bacillati</taxon>
        <taxon>Cyanobacteriota</taxon>
        <taxon>Cyanophyceae</taxon>
        <taxon>Oscillatoriophycideae</taxon>
        <taxon>Oscillatoriales</taxon>
        <taxon>Oscillatoriaceae</taxon>
        <taxon>Planktothricoides</taxon>
    </lineage>
</organism>
<dbReference type="SUPFAM" id="SSF54427">
    <property type="entry name" value="NTF2-like"/>
    <property type="match status" value="1"/>
</dbReference>